<dbReference type="FunFam" id="2.70.98.10:FF:000003">
    <property type="entry name" value="Aldose 1-epimerase"/>
    <property type="match status" value="1"/>
</dbReference>
<evidence type="ECO:0000256" key="6">
    <source>
        <dbReference type="ARBA" id="ARBA00022490"/>
    </source>
</evidence>
<evidence type="ECO:0000313" key="17">
    <source>
        <dbReference type="EMBL" id="QCQ43900.1"/>
    </source>
</evidence>
<keyword evidence="9 11" id="KW-0413">Isomerase</keyword>
<dbReference type="GO" id="GO:0033499">
    <property type="term" value="P:galactose catabolic process via UDP-galactose, Leloir pathway"/>
    <property type="evidence" value="ECO:0007669"/>
    <property type="project" value="TreeGrafter"/>
</dbReference>
<dbReference type="InterPro" id="IPR015443">
    <property type="entry name" value="Aldose_1-epimerase"/>
</dbReference>
<dbReference type="PANTHER" id="PTHR10091">
    <property type="entry name" value="ALDOSE-1-EPIMERASE"/>
    <property type="match status" value="1"/>
</dbReference>
<keyword evidence="6" id="KW-0963">Cytoplasm</keyword>
<keyword evidence="7" id="KW-0597">Phosphoprotein</keyword>
<dbReference type="NCBIfam" id="NF008277">
    <property type="entry name" value="PRK11055.1"/>
    <property type="match status" value="1"/>
</dbReference>
<evidence type="ECO:0000313" key="16">
    <source>
        <dbReference type="EMBL" id="KFX74638.1"/>
    </source>
</evidence>
<dbReference type="AlphaFoldDB" id="A0A0I9S9A5"/>
<evidence type="ECO:0000313" key="18">
    <source>
        <dbReference type="Proteomes" id="UP000036847"/>
    </source>
</evidence>
<keyword evidence="15" id="KW-0732">Signal</keyword>
<evidence type="ECO:0000256" key="10">
    <source>
        <dbReference type="ARBA" id="ARBA00023277"/>
    </source>
</evidence>
<feature type="active site" description="Proton acceptor" evidence="12">
    <location>
        <position position="344"/>
    </location>
</feature>
<dbReference type="Gene3D" id="2.70.98.10">
    <property type="match status" value="1"/>
</dbReference>
<dbReference type="EC" id="5.1.3.3" evidence="11"/>
<feature type="signal peptide" evidence="15">
    <location>
        <begin position="1"/>
        <end position="25"/>
    </location>
</feature>
<comment type="subcellular location">
    <subcellularLocation>
        <location evidence="2">Cytoplasm</location>
    </subcellularLocation>
</comment>
<dbReference type="CDD" id="cd09019">
    <property type="entry name" value="galactose_mutarotase_like"/>
    <property type="match status" value="1"/>
</dbReference>
<evidence type="ECO:0000256" key="5">
    <source>
        <dbReference type="ARBA" id="ARBA00011245"/>
    </source>
</evidence>
<comment type="pathway">
    <text evidence="3 11">Carbohydrate metabolism; hexose metabolism.</text>
</comment>
<dbReference type="UniPathway" id="UPA00242"/>
<keyword evidence="8" id="KW-0106">Calcium</keyword>
<dbReference type="GO" id="GO:0030246">
    <property type="term" value="F:carbohydrate binding"/>
    <property type="evidence" value="ECO:0007669"/>
    <property type="project" value="InterPro"/>
</dbReference>
<dbReference type="InterPro" id="IPR011013">
    <property type="entry name" value="Gal_mutarotase_sf_dom"/>
</dbReference>
<dbReference type="EMBL" id="JMZZ02000108">
    <property type="protein sequence ID" value="KFX74638.1"/>
    <property type="molecule type" value="Genomic_DNA"/>
</dbReference>
<keyword evidence="10 11" id="KW-0119">Carbohydrate metabolism</keyword>
<evidence type="ECO:0000256" key="3">
    <source>
        <dbReference type="ARBA" id="ARBA00005028"/>
    </source>
</evidence>
<comment type="subunit">
    <text evidence="5">Monomer.</text>
</comment>
<dbReference type="Pfam" id="PF01263">
    <property type="entry name" value="Aldose_epim"/>
    <property type="match status" value="1"/>
</dbReference>
<feature type="binding site" evidence="14">
    <location>
        <begin position="109"/>
        <end position="110"/>
    </location>
    <ligand>
        <name>beta-D-galactose</name>
        <dbReference type="ChEBI" id="CHEBI:27667"/>
    </ligand>
</feature>
<dbReference type="InterPro" id="IPR008183">
    <property type="entry name" value="Aldose_1/G6P_1-epimerase"/>
</dbReference>
<protein>
    <recommendedName>
        <fullName evidence="11">Aldose 1-epimerase</fullName>
        <ecNumber evidence="11">5.1.3.3</ecNumber>
    </recommendedName>
</protein>
<dbReference type="Proteomes" id="UP000036847">
    <property type="component" value="Chromosome"/>
</dbReference>
<comment type="catalytic activity">
    <reaction evidence="11">
        <text>alpha-D-glucose = beta-D-glucose</text>
        <dbReference type="Rhea" id="RHEA:10264"/>
        <dbReference type="ChEBI" id="CHEBI:15903"/>
        <dbReference type="ChEBI" id="CHEBI:17925"/>
        <dbReference type="EC" id="5.1.3.3"/>
    </reaction>
</comment>
<dbReference type="PANTHER" id="PTHR10091:SF0">
    <property type="entry name" value="GALACTOSE MUTAROTASE"/>
    <property type="match status" value="1"/>
</dbReference>
<feature type="chain" id="PRO_5044366442" description="Aldose 1-epimerase" evidence="15">
    <location>
        <begin position="26"/>
        <end position="379"/>
    </location>
</feature>
<dbReference type="GO" id="GO:0006006">
    <property type="term" value="P:glucose metabolic process"/>
    <property type="evidence" value="ECO:0007669"/>
    <property type="project" value="TreeGrafter"/>
</dbReference>
<reference evidence="17 18" key="3">
    <citation type="submission" date="2019-03" db="EMBL/GenBank/DDBJ databases">
        <title>Complete genome assembly of MDR B. fragilis.</title>
        <authorList>
            <person name="Sydenham T.V."/>
            <person name="Hasman H."/>
            <person name="Justesen U.S."/>
        </authorList>
    </citation>
    <scope>NUCLEOTIDE SEQUENCE [LARGE SCALE GENOMIC DNA]</scope>
    <source>
        <strain evidence="17 18">DCMSKEJBY0001B</strain>
    </source>
</reference>
<dbReference type="EMBL" id="CP036546">
    <property type="protein sequence ID" value="QCQ43900.1"/>
    <property type="molecule type" value="Genomic_DNA"/>
</dbReference>
<proteinExistence type="inferred from homology"/>
<dbReference type="GO" id="GO:0005737">
    <property type="term" value="C:cytoplasm"/>
    <property type="evidence" value="ECO:0007669"/>
    <property type="project" value="UniProtKB-SubCell"/>
</dbReference>
<evidence type="ECO:0000256" key="13">
    <source>
        <dbReference type="PIRSR" id="PIRSR005096-2"/>
    </source>
</evidence>
<evidence type="ECO:0000256" key="4">
    <source>
        <dbReference type="ARBA" id="ARBA00006206"/>
    </source>
</evidence>
<accession>A0A0I9S9A5</accession>
<evidence type="ECO:0000256" key="12">
    <source>
        <dbReference type="PIRSR" id="PIRSR005096-1"/>
    </source>
</evidence>
<reference evidence="16" key="1">
    <citation type="book" date="2014" name="THE 24TH EUROPEAN CONGRESS OF CLINICAL MICROBIOLOGY AND INFECTIOUS DISEASES" publisher="ECCMID 2014" city="Barcelona, Spain">
        <title>Identification of resistance genes in three multidrug-resistant Bacteroides fragilis isolates by whole genome sequencing.</title>
        <editorList>
            <person name="Unknown"/>
            <person name="A."/>
        </editorList>
        <authorList>
            <person name="Sydenham T.V."/>
            <person name="Hasman H."/>
            <person name="Wang M."/>
            <person name="Soki J."/>
            <person name="Nagy E."/>
            <person name="Justesen U.S."/>
        </authorList>
    </citation>
    <scope>NUCLEOTIDE SEQUENCE</scope>
    <source>
        <strain evidence="16">DCMOUH0018B</strain>
        <strain evidence="17">DCMSKEJBY0001B</strain>
    </source>
</reference>
<evidence type="ECO:0000256" key="1">
    <source>
        <dbReference type="ARBA" id="ARBA00001913"/>
    </source>
</evidence>
<evidence type="ECO:0000256" key="11">
    <source>
        <dbReference type="PIRNR" id="PIRNR005096"/>
    </source>
</evidence>
<dbReference type="PIRSF" id="PIRSF005096">
    <property type="entry name" value="GALM"/>
    <property type="match status" value="1"/>
</dbReference>
<dbReference type="InterPro" id="IPR014718">
    <property type="entry name" value="GH-type_carb-bd"/>
</dbReference>
<evidence type="ECO:0000256" key="15">
    <source>
        <dbReference type="SAM" id="SignalP"/>
    </source>
</evidence>
<dbReference type="SUPFAM" id="SSF74650">
    <property type="entry name" value="Galactose mutarotase-like"/>
    <property type="match status" value="1"/>
</dbReference>
<dbReference type="GO" id="GO:0004034">
    <property type="term" value="F:aldose 1-epimerase activity"/>
    <property type="evidence" value="ECO:0007669"/>
    <property type="project" value="UniProtKB-EC"/>
</dbReference>
<evidence type="ECO:0000256" key="2">
    <source>
        <dbReference type="ARBA" id="ARBA00004496"/>
    </source>
</evidence>
<dbReference type="PATRIC" id="fig|817.53.peg.2152"/>
<reference evidence="16" key="2">
    <citation type="submission" date="2014-07" db="EMBL/GenBank/DDBJ databases">
        <title>Genetics and epidemiology of antimicrobial resistance in B. fragilis group.</title>
        <authorList>
            <person name="Sydenham T.V."/>
            <person name="Hasman H."/>
            <person name="Kemp M."/>
            <person name="Justesen U.S."/>
        </authorList>
    </citation>
    <scope>NUCLEOTIDE SEQUENCE [LARGE SCALE GENOMIC DNA]</scope>
    <source>
        <strain evidence="16">DCMOUH0018B</strain>
    </source>
</reference>
<organism evidence="16">
    <name type="scientific">Bacteroides fragilis</name>
    <dbReference type="NCBI Taxonomy" id="817"/>
    <lineage>
        <taxon>Bacteria</taxon>
        <taxon>Pseudomonadati</taxon>
        <taxon>Bacteroidota</taxon>
        <taxon>Bacteroidia</taxon>
        <taxon>Bacteroidales</taxon>
        <taxon>Bacteroidaceae</taxon>
        <taxon>Bacteroides</taxon>
    </lineage>
</organism>
<name>A0A0I9S9A5_BACFG</name>
<dbReference type="OrthoDB" id="9779408at2"/>
<evidence type="ECO:0000256" key="8">
    <source>
        <dbReference type="ARBA" id="ARBA00022837"/>
    </source>
</evidence>
<comment type="similarity">
    <text evidence="4 11">Belongs to the aldose epimerase family.</text>
</comment>
<evidence type="ECO:0000256" key="14">
    <source>
        <dbReference type="PIRSR" id="PIRSR005096-3"/>
    </source>
</evidence>
<evidence type="ECO:0000256" key="7">
    <source>
        <dbReference type="ARBA" id="ARBA00022553"/>
    </source>
</evidence>
<feature type="binding site" evidence="13">
    <location>
        <position position="278"/>
    </location>
    <ligand>
        <name>beta-D-galactose</name>
        <dbReference type="ChEBI" id="CHEBI:27667"/>
    </ligand>
</feature>
<dbReference type="InterPro" id="IPR047215">
    <property type="entry name" value="Galactose_mutarotase-like"/>
</dbReference>
<feature type="active site" description="Proton donor" evidence="12">
    <location>
        <position position="206"/>
    </location>
</feature>
<sequence length="379" mass="43135">MNRMKTKLIILLILTAMIHTNTVQAQHSQLKKADFQQVIDGKQTDLYFLRNKNGIEIAITNFGGRVVEFWAPDKNGHFEDIVLGHDHVDKYLHYKGERFLGATIGRYGNRIRKGKFTLNGKAYQLPINDIPNSLHGGFKGFDMVVWDVEQPDSQTLQLTYLSKDGEEGYPGNLQVSMSYQLTDKNEFIIIHQARTDKETIINLTHHSFFNLHGAGNKDINDHILMINADKFTPVDHTLIPTGILQEVGGTPMDFRHPTAIGKRVNDLFEQLSFGHGYDHNWVLNRKTSDKPELAATVYEPTSGRFLEVWTTEPGLQFYGGNFFDGTMTGKHGKRYNYRASLALETQHYPDSPNQPAFPSTNLHPGDTYKHICIYKINVQ</sequence>
<evidence type="ECO:0000256" key="9">
    <source>
        <dbReference type="ARBA" id="ARBA00023235"/>
    </source>
</evidence>
<comment type="cofactor">
    <cofactor evidence="1">
        <name>Ca(2+)</name>
        <dbReference type="ChEBI" id="CHEBI:29108"/>
    </cofactor>
</comment>
<gene>
    <name evidence="17" type="ORF">EC80_003020</name>
    <name evidence="16" type="ORF">EE52_0210425</name>
</gene>